<feature type="region of interest" description="Disordered" evidence="2">
    <location>
        <begin position="1"/>
        <end position="24"/>
    </location>
</feature>
<dbReference type="InterPro" id="IPR023614">
    <property type="entry name" value="Porin_dom_sf"/>
</dbReference>
<dbReference type="Proteomes" id="UP000290289">
    <property type="component" value="Chromosome 5"/>
</dbReference>
<feature type="compositionally biased region" description="Basic residues" evidence="2">
    <location>
        <begin position="1"/>
        <end position="16"/>
    </location>
</feature>
<comment type="similarity">
    <text evidence="1">Belongs to the eukaryotic mitochondrial porin (TC 1.B.8.1) family.</text>
</comment>
<gene>
    <name evidence="3" type="ORF">DVH24_007819</name>
</gene>
<organism evidence="3 4">
    <name type="scientific">Malus domestica</name>
    <name type="common">Apple</name>
    <name type="synonym">Pyrus malus</name>
    <dbReference type="NCBI Taxonomy" id="3750"/>
    <lineage>
        <taxon>Eukaryota</taxon>
        <taxon>Viridiplantae</taxon>
        <taxon>Streptophyta</taxon>
        <taxon>Embryophyta</taxon>
        <taxon>Tracheophyta</taxon>
        <taxon>Spermatophyta</taxon>
        <taxon>Magnoliopsida</taxon>
        <taxon>eudicotyledons</taxon>
        <taxon>Gunneridae</taxon>
        <taxon>Pentapetalae</taxon>
        <taxon>rosids</taxon>
        <taxon>fabids</taxon>
        <taxon>Rosales</taxon>
        <taxon>Rosaceae</taxon>
        <taxon>Amygdaloideae</taxon>
        <taxon>Maleae</taxon>
        <taxon>Malus</taxon>
    </lineage>
</organism>
<accession>A0A498JU84</accession>
<sequence length="255" mass="27843">MSKSSSKPKHKSKSKSKSTTSSKGPPLFYEFGRKAKEPYMFNLHEEWSTIECSCCRIRHKYKNATFNCRIDMDSKVTGTLSMKFLSTTKTAASFSLLEYKSGKLGFQTRQEYGAAALSSPATNVSATVDSASIAVGVEAEYKTASSTFSKCSAGISMKSLNSDASIILANKEKKSAAAVEFTKNHSKKRSTLTVGGSWAVAHQTVVKARLDVRGDVKTVLQYSIRPKSCLSFPGEFNVKELDKIPKVRMALSLAL</sequence>
<proteinExistence type="inferred from homology"/>
<protein>
    <submittedName>
        <fullName evidence="3">Uncharacterized protein</fullName>
    </submittedName>
</protein>
<dbReference type="EMBL" id="RDQH01000331">
    <property type="protein sequence ID" value="RXH97473.1"/>
    <property type="molecule type" value="Genomic_DNA"/>
</dbReference>
<name>A0A498JU84_MALDO</name>
<dbReference type="InterPro" id="IPR001925">
    <property type="entry name" value="Porin_Euk"/>
</dbReference>
<dbReference type="AlphaFoldDB" id="A0A498JU84"/>
<dbReference type="PANTHER" id="PTHR11743:SF23">
    <property type="entry name" value="MITOCHONDRIAL OUTER MEMBRANE PROTEIN PORIN 5-RELATED"/>
    <property type="match status" value="1"/>
</dbReference>
<dbReference type="InterPro" id="IPR027246">
    <property type="entry name" value="Porin_Euk/Tom40"/>
</dbReference>
<dbReference type="Pfam" id="PF01459">
    <property type="entry name" value="Porin_3"/>
    <property type="match status" value="1"/>
</dbReference>
<dbReference type="Gene3D" id="2.40.160.10">
    <property type="entry name" value="Porin"/>
    <property type="match status" value="1"/>
</dbReference>
<dbReference type="PANTHER" id="PTHR11743">
    <property type="entry name" value="VOLTAGE-DEPENDENT ANION-SELECTIVE CHANNEL"/>
    <property type="match status" value="1"/>
</dbReference>
<comment type="caution">
    <text evidence="3">The sequence shown here is derived from an EMBL/GenBank/DDBJ whole genome shotgun (WGS) entry which is preliminary data.</text>
</comment>
<evidence type="ECO:0000313" key="4">
    <source>
        <dbReference type="Proteomes" id="UP000290289"/>
    </source>
</evidence>
<dbReference type="GO" id="GO:0008308">
    <property type="term" value="F:voltage-gated monoatomic anion channel activity"/>
    <property type="evidence" value="ECO:0007669"/>
    <property type="project" value="InterPro"/>
</dbReference>
<dbReference type="GO" id="GO:0005741">
    <property type="term" value="C:mitochondrial outer membrane"/>
    <property type="evidence" value="ECO:0007669"/>
    <property type="project" value="InterPro"/>
</dbReference>
<evidence type="ECO:0000313" key="3">
    <source>
        <dbReference type="EMBL" id="RXH97473.1"/>
    </source>
</evidence>
<dbReference type="STRING" id="3750.A0A498JU84"/>
<keyword evidence="4" id="KW-1185">Reference proteome</keyword>
<evidence type="ECO:0000256" key="2">
    <source>
        <dbReference type="SAM" id="MobiDB-lite"/>
    </source>
</evidence>
<evidence type="ECO:0000256" key="1">
    <source>
        <dbReference type="ARBA" id="ARBA00009624"/>
    </source>
</evidence>
<reference evidence="3 4" key="1">
    <citation type="submission" date="2018-10" db="EMBL/GenBank/DDBJ databases">
        <title>A high-quality apple genome assembly.</title>
        <authorList>
            <person name="Hu J."/>
        </authorList>
    </citation>
    <scope>NUCLEOTIDE SEQUENCE [LARGE SCALE GENOMIC DNA]</scope>
    <source>
        <strain evidence="4">cv. HFTH1</strain>
        <tissue evidence="3">Young leaf</tissue>
    </source>
</reference>